<dbReference type="RefSeq" id="XP_033522374.1">
    <property type="nucleotide sequence ID" value="XM_033670594.1"/>
</dbReference>
<feature type="region of interest" description="Disordered" evidence="1">
    <location>
        <begin position="1"/>
        <end position="22"/>
    </location>
</feature>
<feature type="compositionally biased region" description="Low complexity" evidence="1">
    <location>
        <begin position="139"/>
        <end position="151"/>
    </location>
</feature>
<dbReference type="GeneID" id="54411026"/>
<gene>
    <name evidence="2" type="ORF">P153DRAFT_386961</name>
</gene>
<proteinExistence type="predicted"/>
<evidence type="ECO:0000313" key="2">
    <source>
        <dbReference type="EMBL" id="KAF2127985.1"/>
    </source>
</evidence>
<feature type="compositionally biased region" description="Low complexity" evidence="1">
    <location>
        <begin position="217"/>
        <end position="229"/>
    </location>
</feature>
<evidence type="ECO:0000256" key="1">
    <source>
        <dbReference type="SAM" id="MobiDB-lite"/>
    </source>
</evidence>
<name>A0A6A6A9X7_9PLEO</name>
<feature type="compositionally biased region" description="Polar residues" evidence="1">
    <location>
        <begin position="122"/>
        <end position="138"/>
    </location>
</feature>
<accession>A0A6A6A9X7</accession>
<dbReference type="EMBL" id="ML977509">
    <property type="protein sequence ID" value="KAF2127985.1"/>
    <property type="molecule type" value="Genomic_DNA"/>
</dbReference>
<feature type="region of interest" description="Disordered" evidence="1">
    <location>
        <begin position="92"/>
        <end position="151"/>
    </location>
</feature>
<reference evidence="2" key="1">
    <citation type="journal article" date="2020" name="Stud. Mycol.">
        <title>101 Dothideomycetes genomes: a test case for predicting lifestyles and emergence of pathogens.</title>
        <authorList>
            <person name="Haridas S."/>
            <person name="Albert R."/>
            <person name="Binder M."/>
            <person name="Bloem J."/>
            <person name="Labutti K."/>
            <person name="Salamov A."/>
            <person name="Andreopoulos B."/>
            <person name="Baker S."/>
            <person name="Barry K."/>
            <person name="Bills G."/>
            <person name="Bluhm B."/>
            <person name="Cannon C."/>
            <person name="Castanera R."/>
            <person name="Culley D."/>
            <person name="Daum C."/>
            <person name="Ezra D."/>
            <person name="Gonzalez J."/>
            <person name="Henrissat B."/>
            <person name="Kuo A."/>
            <person name="Liang C."/>
            <person name="Lipzen A."/>
            <person name="Lutzoni F."/>
            <person name="Magnuson J."/>
            <person name="Mondo S."/>
            <person name="Nolan M."/>
            <person name="Ohm R."/>
            <person name="Pangilinan J."/>
            <person name="Park H.-J."/>
            <person name="Ramirez L."/>
            <person name="Alfaro M."/>
            <person name="Sun H."/>
            <person name="Tritt A."/>
            <person name="Yoshinaga Y."/>
            <person name="Zwiers L.-H."/>
            <person name="Turgeon B."/>
            <person name="Goodwin S."/>
            <person name="Spatafora J."/>
            <person name="Crous P."/>
            <person name="Grigoriev I."/>
        </authorList>
    </citation>
    <scope>NUCLEOTIDE SEQUENCE</scope>
    <source>
        <strain evidence="2">CBS 119687</strain>
    </source>
</reference>
<organism evidence="2 3">
    <name type="scientific">Dothidotthia symphoricarpi CBS 119687</name>
    <dbReference type="NCBI Taxonomy" id="1392245"/>
    <lineage>
        <taxon>Eukaryota</taxon>
        <taxon>Fungi</taxon>
        <taxon>Dikarya</taxon>
        <taxon>Ascomycota</taxon>
        <taxon>Pezizomycotina</taxon>
        <taxon>Dothideomycetes</taxon>
        <taxon>Pleosporomycetidae</taxon>
        <taxon>Pleosporales</taxon>
        <taxon>Dothidotthiaceae</taxon>
        <taxon>Dothidotthia</taxon>
    </lineage>
</organism>
<dbReference type="Proteomes" id="UP000799771">
    <property type="component" value="Unassembled WGS sequence"/>
</dbReference>
<dbReference type="AlphaFoldDB" id="A0A6A6A9X7"/>
<evidence type="ECO:0000313" key="3">
    <source>
        <dbReference type="Proteomes" id="UP000799771"/>
    </source>
</evidence>
<feature type="compositionally biased region" description="Polar residues" evidence="1">
    <location>
        <begin position="171"/>
        <end position="180"/>
    </location>
</feature>
<protein>
    <submittedName>
        <fullName evidence="2">Uncharacterized protein</fullName>
    </submittedName>
</protein>
<feature type="region of interest" description="Disordered" evidence="1">
    <location>
        <begin position="171"/>
        <end position="233"/>
    </location>
</feature>
<keyword evidence="3" id="KW-1185">Reference proteome</keyword>
<feature type="compositionally biased region" description="Basic residues" evidence="1">
    <location>
        <begin position="112"/>
        <end position="121"/>
    </location>
</feature>
<sequence length="328" mass="36006">MTDGPTDIIASKPPKQPRTVKGLPNVRMTHDERMAFLEQHLNLERLGVQDLFRWVKVGVHYNSNDRLTVVNNLVARLVEHGSIRLLSSIAGEVHDDDDDNDGHTHNTAARSRPNRKERRAQKTSLTSRSISSFGTVRPSTQPSAQSSAQSSAQAKEISSIVIRAPNSFLPSSTVASSTVQKYPRRGSTKVSSSHDDGSSTLPPLNHEGDHNNTTDVRAPTARSRSARTPKPLPLKDDIAASRLAVTRAARVKPINLAWPLINNTGLLPRYAQGNIRYSKKKDSVQIQSSLSALTGAHTAQNVTQIHLPLECKNMRSDLLKSLDTADEY</sequence>